<dbReference type="InterPro" id="IPR036291">
    <property type="entry name" value="NAD(P)-bd_dom_sf"/>
</dbReference>
<protein>
    <submittedName>
        <fullName evidence="3">NmrA family transcriptional regulator</fullName>
    </submittedName>
</protein>
<comment type="caution">
    <text evidence="3">The sequence shown here is derived from an EMBL/GenBank/DDBJ whole genome shotgun (WGS) entry which is preliminary data.</text>
</comment>
<dbReference type="Pfam" id="PF13460">
    <property type="entry name" value="NAD_binding_10"/>
    <property type="match status" value="1"/>
</dbReference>
<dbReference type="AlphaFoldDB" id="A0A2G9CBL8"/>
<accession>A0A2G9CBL8</accession>
<dbReference type="RefSeq" id="WP_099861959.1">
    <property type="nucleotide sequence ID" value="NZ_PEOG01000029.1"/>
</dbReference>
<dbReference type="InterPro" id="IPR051164">
    <property type="entry name" value="NmrA-like_oxidored"/>
</dbReference>
<dbReference type="OrthoDB" id="9771302at2"/>
<evidence type="ECO:0000313" key="4">
    <source>
        <dbReference type="Proteomes" id="UP000231501"/>
    </source>
</evidence>
<evidence type="ECO:0000259" key="2">
    <source>
        <dbReference type="Pfam" id="PF13460"/>
    </source>
</evidence>
<dbReference type="Gene3D" id="3.40.50.720">
    <property type="entry name" value="NAD(P)-binding Rossmann-like Domain"/>
    <property type="match status" value="1"/>
</dbReference>
<keyword evidence="1" id="KW-0521">NADP</keyword>
<name>A0A2G9CBL8_9BURK</name>
<dbReference type="SUPFAM" id="SSF51735">
    <property type="entry name" value="NAD(P)-binding Rossmann-fold domains"/>
    <property type="match status" value="1"/>
</dbReference>
<dbReference type="InterPro" id="IPR016040">
    <property type="entry name" value="NAD(P)-bd_dom"/>
</dbReference>
<evidence type="ECO:0000256" key="1">
    <source>
        <dbReference type="ARBA" id="ARBA00022857"/>
    </source>
</evidence>
<sequence>MNLTLIGGSGLIGRNLAPLLERAGHRVVLASPSQGVNTLTGEGLRQALAGADVVVDVSNSPSFEAQAVMDFFRTSTANLLAAEEKAGVRHHVALSVVGADRLPDNGYMRAKVAQEALLREGRVPYTIVRATQFFEFLTAIAGDGKDGNAARVSSALFQPIAAGDVAKCLAEVAVRDPRNGMLEVGGPQRLPMSQAVQRALVAAGDGRPVVADAQALYFGTVLDDASLVTGDGAEVGDTTLEAWLRTQAETRHA</sequence>
<evidence type="ECO:0000313" key="3">
    <source>
        <dbReference type="EMBL" id="PIM52919.1"/>
    </source>
</evidence>
<keyword evidence="4" id="KW-1185">Reference proteome</keyword>
<dbReference type="EMBL" id="PEOG01000029">
    <property type="protein sequence ID" value="PIM52919.1"/>
    <property type="molecule type" value="Genomic_DNA"/>
</dbReference>
<dbReference type="PANTHER" id="PTHR42748:SF3">
    <property type="entry name" value="BLL4366 PROTEIN"/>
    <property type="match status" value="1"/>
</dbReference>
<feature type="domain" description="NAD(P)-binding" evidence="2">
    <location>
        <begin position="7"/>
        <end position="172"/>
    </location>
</feature>
<dbReference type="PANTHER" id="PTHR42748">
    <property type="entry name" value="NITROGEN METABOLITE REPRESSION PROTEIN NMRA FAMILY MEMBER"/>
    <property type="match status" value="1"/>
</dbReference>
<proteinExistence type="predicted"/>
<gene>
    <name evidence="3" type="ORF">CS062_12350</name>
</gene>
<dbReference type="Proteomes" id="UP000231501">
    <property type="component" value="Unassembled WGS sequence"/>
</dbReference>
<reference evidence="3 4" key="1">
    <citation type="submission" date="2017-11" db="EMBL/GenBank/DDBJ databases">
        <title>Draft genome sequence of Mitsuaria sp. HWN-4.</title>
        <authorList>
            <person name="Gundlapally S.R."/>
        </authorList>
    </citation>
    <scope>NUCLEOTIDE SEQUENCE [LARGE SCALE GENOMIC DNA]</scope>
    <source>
        <strain evidence="3 4">HWN-4</strain>
    </source>
</reference>
<organism evidence="3 4">
    <name type="scientific">Roseateles chitinivorans</name>
    <dbReference type="NCBI Taxonomy" id="2917965"/>
    <lineage>
        <taxon>Bacteria</taxon>
        <taxon>Pseudomonadati</taxon>
        <taxon>Pseudomonadota</taxon>
        <taxon>Betaproteobacteria</taxon>
        <taxon>Burkholderiales</taxon>
        <taxon>Sphaerotilaceae</taxon>
        <taxon>Roseateles</taxon>
    </lineage>
</organism>